<accession>A0AAE3XTD3</accession>
<dbReference type="EMBL" id="JAVDQD010000011">
    <property type="protein sequence ID" value="MDR6241733.1"/>
    <property type="molecule type" value="Genomic_DNA"/>
</dbReference>
<evidence type="ECO:0000313" key="3">
    <source>
        <dbReference type="Proteomes" id="UP001185092"/>
    </source>
</evidence>
<organism evidence="2 3">
    <name type="scientific">Aureibacter tunicatorum</name>
    <dbReference type="NCBI Taxonomy" id="866807"/>
    <lineage>
        <taxon>Bacteria</taxon>
        <taxon>Pseudomonadati</taxon>
        <taxon>Bacteroidota</taxon>
        <taxon>Cytophagia</taxon>
        <taxon>Cytophagales</taxon>
        <taxon>Persicobacteraceae</taxon>
        <taxon>Aureibacter</taxon>
    </lineage>
</organism>
<dbReference type="RefSeq" id="WP_309942775.1">
    <property type="nucleotide sequence ID" value="NZ_AP025309.1"/>
</dbReference>
<keyword evidence="3" id="KW-1185">Reference proteome</keyword>
<keyword evidence="1" id="KW-0812">Transmembrane</keyword>
<name>A0AAE3XTD3_9BACT</name>
<evidence type="ECO:0000313" key="2">
    <source>
        <dbReference type="EMBL" id="MDR6241733.1"/>
    </source>
</evidence>
<protein>
    <submittedName>
        <fullName evidence="2">Na+-transporting methylmalonyl-CoA/oxaloacetate decarboxylase gamma subunit</fullName>
    </submittedName>
</protein>
<reference evidence="2" key="1">
    <citation type="submission" date="2023-07" db="EMBL/GenBank/DDBJ databases">
        <title>Genomic Encyclopedia of Type Strains, Phase IV (KMG-IV): sequencing the most valuable type-strain genomes for metagenomic binning, comparative biology and taxonomic classification.</title>
        <authorList>
            <person name="Goeker M."/>
        </authorList>
    </citation>
    <scope>NUCLEOTIDE SEQUENCE</scope>
    <source>
        <strain evidence="2">DSM 26174</strain>
    </source>
</reference>
<dbReference type="Proteomes" id="UP001185092">
    <property type="component" value="Unassembled WGS sequence"/>
</dbReference>
<sequence length="172" mass="20673">MTGKLYKINNEGKEFFRFILNDSKKGAYVYGPSVFLIYIILFIMIAGMTIYAFLFTLLFYIPMFMGMYVRFFLRKRTVKRTISSIEINKTNINFKLEKWFNSPVDAIKINYDDLEIIKDWSNFGFTDKHDNYILRLKSNQKIKYLFINNFFDEDVLSELKYHIKVYNLTNND</sequence>
<evidence type="ECO:0000256" key="1">
    <source>
        <dbReference type="SAM" id="Phobius"/>
    </source>
</evidence>
<feature type="transmembrane region" description="Helical" evidence="1">
    <location>
        <begin position="51"/>
        <end position="73"/>
    </location>
</feature>
<proteinExistence type="predicted"/>
<dbReference type="AlphaFoldDB" id="A0AAE3XTD3"/>
<keyword evidence="1" id="KW-1133">Transmembrane helix</keyword>
<keyword evidence="1" id="KW-0472">Membrane</keyword>
<feature type="transmembrane region" description="Helical" evidence="1">
    <location>
        <begin position="27"/>
        <end position="45"/>
    </location>
</feature>
<gene>
    <name evidence="2" type="ORF">HNQ88_004820</name>
</gene>
<comment type="caution">
    <text evidence="2">The sequence shown here is derived from an EMBL/GenBank/DDBJ whole genome shotgun (WGS) entry which is preliminary data.</text>
</comment>